<sequence>MWAGDVAREFRPGKESHSSFSRSTSNPRAEHAPGQTVYPGNVSPATSRPGYPGFVAGEYGKCCSDMFVRTTMISIDGKIETSMKIYYLEAAENNAENNIGKSCACKLSFAIIGVIKLFEQAMETKEELRKQYVERKDISLERCVLIGKFLDDEA</sequence>
<reference evidence="2" key="2">
    <citation type="submission" date="2022-01" db="EMBL/GenBank/DDBJ databases">
        <authorList>
            <person name="Yamashiro T."/>
            <person name="Shiraishi A."/>
            <person name="Satake H."/>
            <person name="Nakayama K."/>
        </authorList>
    </citation>
    <scope>NUCLEOTIDE SEQUENCE</scope>
</reference>
<feature type="compositionally biased region" description="Polar residues" evidence="1">
    <location>
        <begin position="18"/>
        <end position="27"/>
    </location>
</feature>
<evidence type="ECO:0000256" key="1">
    <source>
        <dbReference type="SAM" id="MobiDB-lite"/>
    </source>
</evidence>
<feature type="region of interest" description="Disordered" evidence="1">
    <location>
        <begin position="1"/>
        <end position="44"/>
    </location>
</feature>
<proteinExistence type="predicted"/>
<dbReference type="Proteomes" id="UP001151760">
    <property type="component" value="Unassembled WGS sequence"/>
</dbReference>
<name>A0ABQ5GE07_9ASTR</name>
<keyword evidence="3" id="KW-1185">Reference proteome</keyword>
<organism evidence="2 3">
    <name type="scientific">Tanacetum coccineum</name>
    <dbReference type="NCBI Taxonomy" id="301880"/>
    <lineage>
        <taxon>Eukaryota</taxon>
        <taxon>Viridiplantae</taxon>
        <taxon>Streptophyta</taxon>
        <taxon>Embryophyta</taxon>
        <taxon>Tracheophyta</taxon>
        <taxon>Spermatophyta</taxon>
        <taxon>Magnoliopsida</taxon>
        <taxon>eudicotyledons</taxon>
        <taxon>Gunneridae</taxon>
        <taxon>Pentapetalae</taxon>
        <taxon>asterids</taxon>
        <taxon>campanulids</taxon>
        <taxon>Asterales</taxon>
        <taxon>Asteraceae</taxon>
        <taxon>Asteroideae</taxon>
        <taxon>Anthemideae</taxon>
        <taxon>Anthemidinae</taxon>
        <taxon>Tanacetum</taxon>
    </lineage>
</organism>
<evidence type="ECO:0000313" key="2">
    <source>
        <dbReference type="EMBL" id="GJT73410.1"/>
    </source>
</evidence>
<dbReference type="EMBL" id="BQNB010018350">
    <property type="protein sequence ID" value="GJT73410.1"/>
    <property type="molecule type" value="Genomic_DNA"/>
</dbReference>
<feature type="compositionally biased region" description="Basic and acidic residues" evidence="1">
    <location>
        <begin position="1"/>
        <end position="17"/>
    </location>
</feature>
<comment type="caution">
    <text evidence="2">The sequence shown here is derived from an EMBL/GenBank/DDBJ whole genome shotgun (WGS) entry which is preliminary data.</text>
</comment>
<gene>
    <name evidence="2" type="ORF">Tco_1032696</name>
</gene>
<protein>
    <submittedName>
        <fullName evidence="2">Uncharacterized protein</fullName>
    </submittedName>
</protein>
<reference evidence="2" key="1">
    <citation type="journal article" date="2022" name="Int. J. Mol. Sci.">
        <title>Draft Genome of Tanacetum Coccineum: Genomic Comparison of Closely Related Tanacetum-Family Plants.</title>
        <authorList>
            <person name="Yamashiro T."/>
            <person name="Shiraishi A."/>
            <person name="Nakayama K."/>
            <person name="Satake H."/>
        </authorList>
    </citation>
    <scope>NUCLEOTIDE SEQUENCE</scope>
</reference>
<accession>A0ABQ5GE07</accession>
<evidence type="ECO:0000313" key="3">
    <source>
        <dbReference type="Proteomes" id="UP001151760"/>
    </source>
</evidence>